<sequence length="353" mass="39154">MYMLVGTYTNGSSSKGIYVYKIDIESGESKYISMTEIENPSYLTYSLDEKFVYAVTETGDLTTASANSFSFDKQQGTLKFLNKQLTQGEDPCYIIADKVNRHLVTANYTGGSVTAFTLSTDGSIDVSSKIELLKFQGSGPDPRQKSPHLHCVVPSPGDGKYVYAMDLGSDRIHKFITSQVEKSQFLKPEPIEYFQLSPGSGPRHMEFHPSGKYAYLLNELSGTVVVFQYVSDNGDLVEIQSLEADEFHAQGSADIHCTPDGKFLYTSHRLKGDGISIFSINSSDGKLTKIGYQPTGIHPRNFIITPNGKYLLVANRDSNQIQIFQINNTGILNNINKDIQLEKPVCLKFLSIK</sequence>
<dbReference type="Gene3D" id="2.130.10.10">
    <property type="entry name" value="YVTN repeat-like/Quinoprotein amine dehydrogenase"/>
    <property type="match status" value="1"/>
</dbReference>
<dbReference type="InterPro" id="IPR050282">
    <property type="entry name" value="Cycloisomerase_2"/>
</dbReference>
<dbReference type="GO" id="GO:0005829">
    <property type="term" value="C:cytosol"/>
    <property type="evidence" value="ECO:0007669"/>
    <property type="project" value="TreeGrafter"/>
</dbReference>
<dbReference type="PANTHER" id="PTHR30344">
    <property type="entry name" value="6-PHOSPHOGLUCONOLACTONASE-RELATED"/>
    <property type="match status" value="1"/>
</dbReference>
<keyword evidence="3" id="KW-1185">Reference proteome</keyword>
<dbReference type="PANTHER" id="PTHR30344:SF1">
    <property type="entry name" value="6-PHOSPHOGLUCONOLACTONASE"/>
    <property type="match status" value="1"/>
</dbReference>
<evidence type="ECO:0000313" key="3">
    <source>
        <dbReference type="Proteomes" id="UP000076078"/>
    </source>
</evidence>
<dbReference type="SUPFAM" id="SSF51004">
    <property type="entry name" value="C-terminal (heme d1) domain of cytochrome cd1-nitrite reductase"/>
    <property type="match status" value="1"/>
</dbReference>
<protein>
    <recommendedName>
        <fullName evidence="4">6-phosphogluconolactonase</fullName>
    </recommendedName>
</protein>
<dbReference type="InterPro" id="IPR019405">
    <property type="entry name" value="Lactonase_7-beta_prop"/>
</dbReference>
<dbReference type="InterPro" id="IPR015943">
    <property type="entry name" value="WD40/YVTN_repeat-like_dom_sf"/>
</dbReference>
<dbReference type="InterPro" id="IPR011048">
    <property type="entry name" value="Haem_d1_sf"/>
</dbReference>
<reference evidence="2 3" key="1">
    <citation type="submission" date="2015-12" db="EMBL/GenBank/DDBJ databases">
        <title>Dictyostelia acquired genes for synthesis and detection of signals that induce cell-type specialization by lateral gene transfer from prokaryotes.</title>
        <authorList>
            <person name="Gloeckner G."/>
            <person name="Schaap P."/>
        </authorList>
    </citation>
    <scope>NUCLEOTIDE SEQUENCE [LARGE SCALE GENOMIC DNA]</scope>
    <source>
        <strain evidence="2 3">TK</strain>
    </source>
</reference>
<dbReference type="AlphaFoldDB" id="A0A151Z5I0"/>
<proteinExistence type="inferred from homology"/>
<dbReference type="STRING" id="361077.A0A151Z5I0"/>
<organism evidence="2 3">
    <name type="scientific">Tieghemostelium lacteum</name>
    <name type="common">Slime mold</name>
    <name type="synonym">Dictyostelium lacteum</name>
    <dbReference type="NCBI Taxonomy" id="361077"/>
    <lineage>
        <taxon>Eukaryota</taxon>
        <taxon>Amoebozoa</taxon>
        <taxon>Evosea</taxon>
        <taxon>Eumycetozoa</taxon>
        <taxon>Dictyostelia</taxon>
        <taxon>Dictyosteliales</taxon>
        <taxon>Raperosteliaceae</taxon>
        <taxon>Tieghemostelium</taxon>
    </lineage>
</organism>
<evidence type="ECO:0000256" key="1">
    <source>
        <dbReference type="ARBA" id="ARBA00005564"/>
    </source>
</evidence>
<dbReference type="Proteomes" id="UP000076078">
    <property type="component" value="Unassembled WGS sequence"/>
</dbReference>
<dbReference type="OrthoDB" id="9972196at2759"/>
<accession>A0A151Z5I0</accession>
<comment type="caution">
    <text evidence="2">The sequence shown here is derived from an EMBL/GenBank/DDBJ whole genome shotgun (WGS) entry which is preliminary data.</text>
</comment>
<dbReference type="OMA" id="FVWTATR"/>
<evidence type="ECO:0008006" key="4">
    <source>
        <dbReference type="Google" id="ProtNLM"/>
    </source>
</evidence>
<dbReference type="Pfam" id="PF10282">
    <property type="entry name" value="Lactonase"/>
    <property type="match status" value="1"/>
</dbReference>
<evidence type="ECO:0000313" key="2">
    <source>
        <dbReference type="EMBL" id="KYQ89054.1"/>
    </source>
</evidence>
<name>A0A151Z5I0_TIELA</name>
<dbReference type="InParanoid" id="A0A151Z5I0"/>
<dbReference type="GO" id="GO:0017057">
    <property type="term" value="F:6-phosphogluconolactonase activity"/>
    <property type="evidence" value="ECO:0007669"/>
    <property type="project" value="TreeGrafter"/>
</dbReference>
<comment type="similarity">
    <text evidence="1">Belongs to the cycloisomerase 2 family.</text>
</comment>
<dbReference type="FunFam" id="2.130.10.10:FF:000306">
    <property type="entry name" value="3-carboxymuconate cyclase"/>
    <property type="match status" value="1"/>
</dbReference>
<gene>
    <name evidence="2" type="ORF">DLAC_10280</name>
</gene>
<dbReference type="EMBL" id="LODT01000042">
    <property type="protein sequence ID" value="KYQ89054.1"/>
    <property type="molecule type" value="Genomic_DNA"/>
</dbReference>